<accession>A0A3M6U1A0</accession>
<feature type="transmembrane region" description="Helical" evidence="8">
    <location>
        <begin position="192"/>
        <end position="211"/>
    </location>
</feature>
<dbReference type="GO" id="GO:0004930">
    <property type="term" value="F:G protein-coupled receptor activity"/>
    <property type="evidence" value="ECO:0007669"/>
    <property type="project" value="UniProtKB-KW"/>
</dbReference>
<keyword evidence="11" id="KW-1185">Reference proteome</keyword>
<feature type="transmembrane region" description="Helical" evidence="8">
    <location>
        <begin position="153"/>
        <end position="180"/>
    </location>
</feature>
<keyword evidence="5 8" id="KW-0472">Membrane</keyword>
<dbReference type="PRINTS" id="PR00237">
    <property type="entry name" value="GPCRRHODOPSN"/>
</dbReference>
<evidence type="ECO:0000256" key="4">
    <source>
        <dbReference type="ARBA" id="ARBA00023040"/>
    </source>
</evidence>
<organism evidence="10 11">
    <name type="scientific">Pocillopora damicornis</name>
    <name type="common">Cauliflower coral</name>
    <name type="synonym">Millepora damicornis</name>
    <dbReference type="NCBI Taxonomy" id="46731"/>
    <lineage>
        <taxon>Eukaryota</taxon>
        <taxon>Metazoa</taxon>
        <taxon>Cnidaria</taxon>
        <taxon>Anthozoa</taxon>
        <taxon>Hexacorallia</taxon>
        <taxon>Scleractinia</taxon>
        <taxon>Astrocoeniina</taxon>
        <taxon>Pocilloporidae</taxon>
        <taxon>Pocillopora</taxon>
    </lineage>
</organism>
<dbReference type="STRING" id="46731.A0A3M6U1A0"/>
<evidence type="ECO:0000256" key="6">
    <source>
        <dbReference type="ARBA" id="ARBA00023170"/>
    </source>
</evidence>
<dbReference type="PROSITE" id="PS50262">
    <property type="entry name" value="G_PROTEIN_RECEP_F1_2"/>
    <property type="match status" value="1"/>
</dbReference>
<sequence>MGSHIFVILGGKVCSENQSPYGSSRRSLLPTKFEAVFKAPSMNASSTAVNSSMSANASTVQAPFSYPSSIKLTFAILYTAIISVALVGNILVIYILYKRPETRRLTSFMYVNLAVADLLVTVVVMPQSMELIILDNLWIDGTFGEFFAKLIMFVFYVAVTASVFSLTAVAFDFFFGIVFPMQKFPRFRNKKILVPTIWIISMCLMAPWLVIIKVKNSRIEFKFSQFGETQAALRGVFLYLVVTIYLLPVVTICVLYGYVCYTLQKHKLPGVEIKNCARNRTNATKRKAINMSIAVVVAFALCWLPAHAHHMILAIDFKLSLSLPYYFMLLSYWLGHANSVVNPWLLIYFRKKFRAEFRRMISYPLMRISFLSKTNGSVGSEAKQPILDRTVQSTVVYQFTSAV</sequence>
<comment type="subcellular location">
    <subcellularLocation>
        <location evidence="1">Membrane</location>
        <topology evidence="1">Multi-pass membrane protein</topology>
    </subcellularLocation>
</comment>
<feature type="transmembrane region" description="Helical" evidence="8">
    <location>
        <begin position="288"/>
        <end position="306"/>
    </location>
</feature>
<evidence type="ECO:0000256" key="7">
    <source>
        <dbReference type="ARBA" id="ARBA00023224"/>
    </source>
</evidence>
<keyword evidence="3 8" id="KW-1133">Transmembrane helix</keyword>
<dbReference type="SUPFAM" id="SSF81321">
    <property type="entry name" value="Family A G protein-coupled receptor-like"/>
    <property type="match status" value="1"/>
</dbReference>
<feature type="transmembrane region" description="Helical" evidence="8">
    <location>
        <begin position="75"/>
        <end position="97"/>
    </location>
</feature>
<protein>
    <recommendedName>
        <fullName evidence="9">G-protein coupled receptors family 1 profile domain-containing protein</fullName>
    </recommendedName>
</protein>
<evidence type="ECO:0000259" key="9">
    <source>
        <dbReference type="PROSITE" id="PS50262"/>
    </source>
</evidence>
<dbReference type="Pfam" id="PF00001">
    <property type="entry name" value="7tm_1"/>
    <property type="match status" value="1"/>
</dbReference>
<dbReference type="PANTHER" id="PTHR45695:SF9">
    <property type="entry name" value="LEUCOKININ RECEPTOR"/>
    <property type="match status" value="1"/>
</dbReference>
<dbReference type="InterPro" id="IPR000276">
    <property type="entry name" value="GPCR_Rhodpsn"/>
</dbReference>
<feature type="transmembrane region" description="Helical" evidence="8">
    <location>
        <begin position="109"/>
        <end position="133"/>
    </location>
</feature>
<keyword evidence="4" id="KW-0297">G-protein coupled receptor</keyword>
<dbReference type="EMBL" id="RCHS01002423">
    <property type="protein sequence ID" value="RMX47381.1"/>
    <property type="molecule type" value="Genomic_DNA"/>
</dbReference>
<evidence type="ECO:0000313" key="10">
    <source>
        <dbReference type="EMBL" id="RMX47381.1"/>
    </source>
</evidence>
<evidence type="ECO:0000256" key="1">
    <source>
        <dbReference type="ARBA" id="ARBA00004141"/>
    </source>
</evidence>
<gene>
    <name evidence="10" type="ORF">pdam_00018737</name>
</gene>
<dbReference type="FunFam" id="1.20.1070.10:FF:000291">
    <property type="entry name" value="Predicted protein"/>
    <property type="match status" value="1"/>
</dbReference>
<dbReference type="GO" id="GO:0005886">
    <property type="term" value="C:plasma membrane"/>
    <property type="evidence" value="ECO:0007669"/>
    <property type="project" value="TreeGrafter"/>
</dbReference>
<proteinExistence type="predicted"/>
<reference evidence="10 11" key="1">
    <citation type="journal article" date="2018" name="Sci. Rep.">
        <title>Comparative analysis of the Pocillopora damicornis genome highlights role of immune system in coral evolution.</title>
        <authorList>
            <person name="Cunning R."/>
            <person name="Bay R.A."/>
            <person name="Gillette P."/>
            <person name="Baker A.C."/>
            <person name="Traylor-Knowles N."/>
        </authorList>
    </citation>
    <scope>NUCLEOTIDE SEQUENCE [LARGE SCALE GENOMIC DNA]</scope>
    <source>
        <strain evidence="10">RSMAS</strain>
        <tissue evidence="10">Whole animal</tissue>
    </source>
</reference>
<dbReference type="OrthoDB" id="5975336at2759"/>
<comment type="caution">
    <text evidence="10">The sequence shown here is derived from an EMBL/GenBank/DDBJ whole genome shotgun (WGS) entry which is preliminary data.</text>
</comment>
<feature type="domain" description="G-protein coupled receptors family 1 profile" evidence="9">
    <location>
        <begin position="88"/>
        <end position="346"/>
    </location>
</feature>
<evidence type="ECO:0000256" key="8">
    <source>
        <dbReference type="SAM" id="Phobius"/>
    </source>
</evidence>
<evidence type="ECO:0000256" key="3">
    <source>
        <dbReference type="ARBA" id="ARBA00022989"/>
    </source>
</evidence>
<evidence type="ECO:0000313" key="11">
    <source>
        <dbReference type="Proteomes" id="UP000275408"/>
    </source>
</evidence>
<evidence type="ECO:0000256" key="5">
    <source>
        <dbReference type="ARBA" id="ARBA00023136"/>
    </source>
</evidence>
<dbReference type="InterPro" id="IPR017452">
    <property type="entry name" value="GPCR_Rhodpsn_7TM"/>
</dbReference>
<keyword evidence="2 8" id="KW-0812">Transmembrane</keyword>
<evidence type="ECO:0000256" key="2">
    <source>
        <dbReference type="ARBA" id="ARBA00022692"/>
    </source>
</evidence>
<name>A0A3M6U1A0_POCDA</name>
<feature type="transmembrane region" description="Helical" evidence="8">
    <location>
        <begin position="326"/>
        <end position="349"/>
    </location>
</feature>
<keyword evidence="6" id="KW-0675">Receptor</keyword>
<dbReference type="AlphaFoldDB" id="A0A3M6U1A0"/>
<dbReference type="Gene3D" id="1.20.1070.10">
    <property type="entry name" value="Rhodopsin 7-helix transmembrane proteins"/>
    <property type="match status" value="1"/>
</dbReference>
<dbReference type="PANTHER" id="PTHR45695">
    <property type="entry name" value="LEUCOKININ RECEPTOR-RELATED"/>
    <property type="match status" value="1"/>
</dbReference>
<feature type="transmembrane region" description="Helical" evidence="8">
    <location>
        <begin position="231"/>
        <end position="259"/>
    </location>
</feature>
<keyword evidence="7" id="KW-0807">Transducer</keyword>
<dbReference type="Proteomes" id="UP000275408">
    <property type="component" value="Unassembled WGS sequence"/>
</dbReference>